<organism evidence="1 2">
    <name type="scientific">Sphingomonas paeninsulae</name>
    <dbReference type="NCBI Taxonomy" id="2319844"/>
    <lineage>
        <taxon>Bacteria</taxon>
        <taxon>Pseudomonadati</taxon>
        <taxon>Pseudomonadota</taxon>
        <taxon>Alphaproteobacteria</taxon>
        <taxon>Sphingomonadales</taxon>
        <taxon>Sphingomonadaceae</taxon>
        <taxon>Sphingomonas</taxon>
    </lineage>
</organism>
<keyword evidence="2" id="KW-1185">Reference proteome</keyword>
<dbReference type="EMBL" id="CP032827">
    <property type="protein sequence ID" value="AYJ84600.1"/>
    <property type="molecule type" value="Genomic_DNA"/>
</dbReference>
<protein>
    <submittedName>
        <fullName evidence="1">Uncharacterized protein</fullName>
    </submittedName>
</protein>
<dbReference type="AlphaFoldDB" id="A0A494T6U9"/>
<dbReference type="Proteomes" id="UP000276254">
    <property type="component" value="Plasmid unnamed2"/>
</dbReference>
<gene>
    <name evidence="1" type="ORF">D3Y57_00365</name>
</gene>
<dbReference type="KEGG" id="spha:D3Y57_00365"/>
<proteinExistence type="predicted"/>
<evidence type="ECO:0000313" key="2">
    <source>
        <dbReference type="Proteomes" id="UP000276254"/>
    </source>
</evidence>
<geneLocation type="plasmid" evidence="1">
    <name>unnamed2</name>
</geneLocation>
<accession>A0A494T6U9</accession>
<keyword evidence="1" id="KW-0614">Plasmid</keyword>
<reference evidence="1 2" key="1">
    <citation type="submission" date="2018-09" db="EMBL/GenBank/DDBJ databases">
        <title>Sphingomonas peninsula sp. nov., isolated from fildes peninsula, Antarctic soil.</title>
        <authorList>
            <person name="Yingchao G."/>
        </authorList>
    </citation>
    <scope>NUCLEOTIDE SEQUENCE [LARGE SCALE GENOMIC DNA]</scope>
    <source>
        <strain evidence="1 2">YZ-8</strain>
        <plasmid evidence="1 2">unnamed2</plasmid>
    </source>
</reference>
<evidence type="ECO:0000313" key="1">
    <source>
        <dbReference type="EMBL" id="AYJ84600.1"/>
    </source>
</evidence>
<sequence length="84" mass="9443">MLVRLYPFLKFLIEDLQARVSPDAIGVVLIDAGSEVHDYLVELFGFELTDAAQHLQVIFGHADNGCLWPWLDQGYGSAPRLTLR</sequence>
<name>A0A494T6U9_SPHPE</name>